<dbReference type="InterPro" id="IPR027396">
    <property type="entry name" value="DsrEFH-like"/>
</dbReference>
<dbReference type="Pfam" id="PF01206">
    <property type="entry name" value="TusA"/>
    <property type="match status" value="1"/>
</dbReference>
<dbReference type="AlphaFoldDB" id="A0A128E9W4"/>
<dbReference type="RefSeq" id="WP_075493129.1">
    <property type="nucleotide sequence ID" value="NZ_CP053844.1"/>
</dbReference>
<dbReference type="EMBL" id="FIZP01000001">
    <property type="protein sequence ID" value="CZE46896.1"/>
    <property type="molecule type" value="Genomic_DNA"/>
</dbReference>
<evidence type="ECO:0000313" key="4">
    <source>
        <dbReference type="Proteomes" id="UP000069632"/>
    </source>
</evidence>
<organism evidence="3 4">
    <name type="scientific">Campylobacter geochelonis</name>
    <dbReference type="NCBI Taxonomy" id="1780362"/>
    <lineage>
        <taxon>Bacteria</taxon>
        <taxon>Pseudomonadati</taxon>
        <taxon>Campylobacterota</taxon>
        <taxon>Epsilonproteobacteria</taxon>
        <taxon>Campylobacterales</taxon>
        <taxon>Campylobacteraceae</taxon>
        <taxon>Campylobacter</taxon>
    </lineage>
</organism>
<dbReference type="Gene3D" id="3.30.110.40">
    <property type="entry name" value="TusA-like domain"/>
    <property type="match status" value="1"/>
</dbReference>
<evidence type="ECO:0000313" key="3">
    <source>
        <dbReference type="EMBL" id="CZE46896.1"/>
    </source>
</evidence>
<dbReference type="PANTHER" id="PTHR33279:SF6">
    <property type="entry name" value="SULFUR CARRIER PROTEIN YEDF-RELATED"/>
    <property type="match status" value="1"/>
</dbReference>
<comment type="similarity">
    <text evidence="1">Belongs to the sulfur carrier protein TusA family.</text>
</comment>
<keyword evidence="3" id="KW-0396">Initiation factor</keyword>
<evidence type="ECO:0000256" key="1">
    <source>
        <dbReference type="ARBA" id="ARBA00008984"/>
    </source>
</evidence>
<evidence type="ECO:0000259" key="2">
    <source>
        <dbReference type="Pfam" id="PF01206"/>
    </source>
</evidence>
<keyword evidence="3" id="KW-0648">Protein biosynthesis</keyword>
<dbReference type="InterPro" id="IPR036868">
    <property type="entry name" value="TusA-like_sf"/>
</dbReference>
<name>A0A128E9W4_9BACT</name>
<protein>
    <submittedName>
        <fullName evidence="3">Translation initiation factor IF-3</fullName>
    </submittedName>
</protein>
<dbReference type="PANTHER" id="PTHR33279">
    <property type="entry name" value="SULFUR CARRIER PROTEIN YEDF-RELATED"/>
    <property type="match status" value="1"/>
</dbReference>
<reference evidence="3 4" key="1">
    <citation type="submission" date="2016-02" db="EMBL/GenBank/DDBJ databases">
        <authorList>
            <consortium name="Pathogen Informatics"/>
        </authorList>
    </citation>
    <scope>NUCLEOTIDE SEQUENCE [LARGE SCALE GENOMIC DNA]</scope>
    <source>
        <strain evidence="3 4">RC20</strain>
    </source>
</reference>
<sequence>MQIDCRNLACPEPVIKTKNALNSLKIGQTLEILVNDIAPKENIKRFLSKNSLSYELSQNNDETTIKTVKTNELKNTSTDEYACEVANLDKQKVIYLNEESAGSGAVGKGLLSKFLLAMLNLETKPKAVICVNSAVFMTTDRAHVSYQALKNLEANGVEIYSCGSCLEAYKVVDKLSVGNITNAYEIMEMLSSYEVIKL</sequence>
<proteinExistence type="inferred from homology"/>
<feature type="domain" description="UPF0033" evidence="2">
    <location>
        <begin position="2"/>
        <end position="65"/>
    </location>
</feature>
<dbReference type="InterPro" id="IPR001455">
    <property type="entry name" value="TusA-like"/>
</dbReference>
<dbReference type="SUPFAM" id="SSF75169">
    <property type="entry name" value="DsrEFH-like"/>
    <property type="match status" value="1"/>
</dbReference>
<gene>
    <name evidence="3" type="ORF">ERS672216_00612</name>
</gene>
<dbReference type="OrthoDB" id="9801500at2"/>
<dbReference type="GO" id="GO:0003743">
    <property type="term" value="F:translation initiation factor activity"/>
    <property type="evidence" value="ECO:0007669"/>
    <property type="project" value="UniProtKB-KW"/>
</dbReference>
<keyword evidence="4" id="KW-1185">Reference proteome</keyword>
<accession>A0A128E9W4</accession>
<dbReference type="Proteomes" id="UP000069632">
    <property type="component" value="Unassembled WGS sequence"/>
</dbReference>
<dbReference type="CDD" id="cd00291">
    <property type="entry name" value="SirA_YedF_YeeD"/>
    <property type="match status" value="1"/>
</dbReference>
<dbReference type="InterPro" id="IPR019870">
    <property type="entry name" value="Se_metab_YedF"/>
</dbReference>
<dbReference type="SUPFAM" id="SSF64307">
    <property type="entry name" value="SirA-like"/>
    <property type="match status" value="1"/>
</dbReference>
<dbReference type="NCBIfam" id="TIGR03527">
    <property type="entry name" value="selenium_YedF"/>
    <property type="match status" value="1"/>
</dbReference>